<dbReference type="InterPro" id="IPR036890">
    <property type="entry name" value="HATPase_C_sf"/>
</dbReference>
<sequence length="145" mass="17043">MIFQFNVPCTESEILAFEKEVMDVSSRVVGTTPDGMMEIHEFHFCIHEAILNILQHTYKWDMNQKLEIRLVLSEEKDGWLCEVTIKDFGPPIPKKITPPQTVDKFQMRKRGLYMMSKILDDFSLTPLEDGNVTYLKKKFTERPRE</sequence>
<keyword evidence="2" id="KW-0067">ATP-binding</keyword>
<dbReference type="SUPFAM" id="SSF55874">
    <property type="entry name" value="ATPase domain of HSP90 chaperone/DNA topoisomerase II/histidine kinase"/>
    <property type="match status" value="1"/>
</dbReference>
<accession>A0AAX3BCU5</accession>
<reference evidence="2" key="2">
    <citation type="submission" date="2022-06" db="EMBL/GenBank/DDBJ databases">
        <title>Thermospira aquatica gen. nov., sp. nov.</title>
        <authorList>
            <person name="Ben Ali Gam Z."/>
            <person name="Labat M."/>
        </authorList>
    </citation>
    <scope>NUCLEOTIDE SEQUENCE</scope>
    <source>
        <strain evidence="2">F1F22</strain>
    </source>
</reference>
<dbReference type="AlphaFoldDB" id="A0AAX3BCU5"/>
<gene>
    <name evidence="2" type="ORF">KDW03_11570</name>
</gene>
<feature type="domain" description="Histidine kinase/HSP90-like ATPase" evidence="1">
    <location>
        <begin position="38"/>
        <end position="136"/>
    </location>
</feature>
<dbReference type="RefSeq" id="WP_271435234.1">
    <property type="nucleotide sequence ID" value="NZ_CP073355.1"/>
</dbReference>
<proteinExistence type="predicted"/>
<name>A0AAX3BCU5_9SPIR</name>
<dbReference type="CDD" id="cd16936">
    <property type="entry name" value="HATPase_RsbW-like"/>
    <property type="match status" value="1"/>
</dbReference>
<evidence type="ECO:0000259" key="1">
    <source>
        <dbReference type="Pfam" id="PF13581"/>
    </source>
</evidence>
<dbReference type="Pfam" id="PF13581">
    <property type="entry name" value="HATPase_c_2"/>
    <property type="match status" value="1"/>
</dbReference>
<keyword evidence="2" id="KW-0547">Nucleotide-binding</keyword>
<dbReference type="KEGG" id="taqu:KDW03_11570"/>
<dbReference type="EMBL" id="CP073355">
    <property type="protein sequence ID" value="URA10102.1"/>
    <property type="molecule type" value="Genomic_DNA"/>
</dbReference>
<evidence type="ECO:0000313" key="3">
    <source>
        <dbReference type="Proteomes" id="UP001056539"/>
    </source>
</evidence>
<evidence type="ECO:0000313" key="2">
    <source>
        <dbReference type="EMBL" id="URA10102.1"/>
    </source>
</evidence>
<keyword evidence="3" id="KW-1185">Reference proteome</keyword>
<organism evidence="2 3">
    <name type="scientific">Thermospira aquatica</name>
    <dbReference type="NCBI Taxonomy" id="2828656"/>
    <lineage>
        <taxon>Bacteria</taxon>
        <taxon>Pseudomonadati</taxon>
        <taxon>Spirochaetota</taxon>
        <taxon>Spirochaetia</taxon>
        <taxon>Brevinematales</taxon>
        <taxon>Thermospiraceae</taxon>
        <taxon>Thermospira</taxon>
    </lineage>
</organism>
<dbReference type="InterPro" id="IPR003594">
    <property type="entry name" value="HATPase_dom"/>
</dbReference>
<dbReference type="Gene3D" id="3.30.565.10">
    <property type="entry name" value="Histidine kinase-like ATPase, C-terminal domain"/>
    <property type="match status" value="1"/>
</dbReference>
<dbReference type="Proteomes" id="UP001056539">
    <property type="component" value="Chromosome"/>
</dbReference>
<reference evidence="2" key="1">
    <citation type="submission" date="2021-04" db="EMBL/GenBank/DDBJ databases">
        <authorList>
            <person name="Postec A."/>
        </authorList>
    </citation>
    <scope>NUCLEOTIDE SEQUENCE</scope>
    <source>
        <strain evidence="2">F1F22</strain>
    </source>
</reference>
<dbReference type="GO" id="GO:0005524">
    <property type="term" value="F:ATP binding"/>
    <property type="evidence" value="ECO:0007669"/>
    <property type="project" value="UniProtKB-KW"/>
</dbReference>
<protein>
    <submittedName>
        <fullName evidence="2">ATP-binding protein</fullName>
    </submittedName>
</protein>